<gene>
    <name evidence="1" type="ORF">ATY37_14795</name>
</gene>
<proteinExistence type="predicted"/>
<comment type="caution">
    <text evidence="1">The sequence shown here is derived from an EMBL/GenBank/DDBJ whole genome shotgun (WGS) entry which is preliminary data.</text>
</comment>
<dbReference type="RefSeq" id="WP_061896916.1">
    <property type="nucleotide sequence ID" value="NZ_LOBR01000032.1"/>
</dbReference>
<reference evidence="2" key="1">
    <citation type="submission" date="2015-12" db="EMBL/GenBank/DDBJ databases">
        <authorList>
            <person name="Shamseldin A."/>
            <person name="Moawad H."/>
            <person name="Abd El-Rahim W.M."/>
            <person name="Sadowsky M.J."/>
        </authorList>
    </citation>
    <scope>NUCLEOTIDE SEQUENCE [LARGE SCALE GENOMIC DNA]</scope>
    <source>
        <strain evidence="2">2538-88</strain>
    </source>
</reference>
<dbReference type="Proteomes" id="UP000075346">
    <property type="component" value="Unassembled WGS sequence"/>
</dbReference>
<name>A0A151KYN2_9VIBR</name>
<protein>
    <submittedName>
        <fullName evidence="1">Uncharacterized protein</fullName>
    </submittedName>
</protein>
<sequence length="92" mass="10285">MSVKPTNSYPDFTEWAPGTVLLDRPHERVPMGSAVTKIFAGQSRAELIKVVETVDRYCPDYPSMAAHNATCVADYALYQIMKQQGSNNEHTH</sequence>
<evidence type="ECO:0000313" key="1">
    <source>
        <dbReference type="EMBL" id="KYN88873.1"/>
    </source>
</evidence>
<dbReference type="EMBL" id="LOBR01000032">
    <property type="protein sequence ID" value="KYN88873.1"/>
    <property type="molecule type" value="Genomic_DNA"/>
</dbReference>
<evidence type="ECO:0000313" key="2">
    <source>
        <dbReference type="Proteomes" id="UP000075346"/>
    </source>
</evidence>
<accession>A0A151KYN2</accession>
<organism evidence="1 2">
    <name type="scientific">Vibrio cidicii</name>
    <dbReference type="NCBI Taxonomy" id="1763883"/>
    <lineage>
        <taxon>Bacteria</taxon>
        <taxon>Pseudomonadati</taxon>
        <taxon>Pseudomonadota</taxon>
        <taxon>Gammaproteobacteria</taxon>
        <taxon>Vibrionales</taxon>
        <taxon>Vibrionaceae</taxon>
        <taxon>Vibrio</taxon>
    </lineage>
</organism>
<dbReference type="AlphaFoldDB" id="A0A151KYN2"/>